<dbReference type="RefSeq" id="WP_169325990.1">
    <property type="nucleotide sequence ID" value="NZ_JABCJJ010000045.1"/>
</dbReference>
<accession>A0A7Y0M0K2</accession>
<dbReference type="EMBL" id="JABCJJ010000045">
    <property type="protein sequence ID" value="NMR21623.1"/>
    <property type="molecule type" value="Genomic_DNA"/>
</dbReference>
<keyword evidence="3" id="KW-1185">Reference proteome</keyword>
<evidence type="ECO:0000256" key="1">
    <source>
        <dbReference type="SAM" id="MobiDB-lite"/>
    </source>
</evidence>
<sequence length="278" mass="29063">MTIATRAVGVDELRRAWNAVQEGQFLEPRPMDPGAAPRPTGPVVAGDRTWRPRESVLPVVGCLPQAGATSLALAIATHGSPARVIECSSPTASGLVGAATAELGTTSSGWTVGRRGAVHLARLSAHHLSAGELPLPDEAAAGTVLSVLDVGWKLGQMLASHGWLSATVDAAPQVVLVGTATVPGLRRLETTLTLFGPSRPVVAVRGPDPRRWPRELTSAMGPATRSQHRTGRWVAVPHDKRLAVRGIDSAPLPPALVTAARDVLRHVSAAAHPQEERS</sequence>
<dbReference type="AlphaFoldDB" id="A0A7Y0M0K2"/>
<proteinExistence type="predicted"/>
<name>A0A7Y0M0K2_CELFI</name>
<evidence type="ECO:0000313" key="2">
    <source>
        <dbReference type="EMBL" id="NMR21623.1"/>
    </source>
</evidence>
<comment type="caution">
    <text evidence="2">The sequence shown here is derived from an EMBL/GenBank/DDBJ whole genome shotgun (WGS) entry which is preliminary data.</text>
</comment>
<dbReference type="Proteomes" id="UP000562124">
    <property type="component" value="Unassembled WGS sequence"/>
</dbReference>
<evidence type="ECO:0000313" key="3">
    <source>
        <dbReference type="Proteomes" id="UP000562124"/>
    </source>
</evidence>
<feature type="region of interest" description="Disordered" evidence="1">
    <location>
        <begin position="26"/>
        <end position="45"/>
    </location>
</feature>
<gene>
    <name evidence="2" type="ORF">HIR71_15590</name>
</gene>
<protein>
    <submittedName>
        <fullName evidence="2">Uncharacterized protein</fullName>
    </submittedName>
</protein>
<organism evidence="2 3">
    <name type="scientific">Cellulomonas fimi</name>
    <dbReference type="NCBI Taxonomy" id="1708"/>
    <lineage>
        <taxon>Bacteria</taxon>
        <taxon>Bacillati</taxon>
        <taxon>Actinomycetota</taxon>
        <taxon>Actinomycetes</taxon>
        <taxon>Micrococcales</taxon>
        <taxon>Cellulomonadaceae</taxon>
        <taxon>Cellulomonas</taxon>
    </lineage>
</organism>
<reference evidence="2 3" key="1">
    <citation type="submission" date="2020-04" db="EMBL/GenBank/DDBJ databases">
        <title>Sequencing and Assembly of C. fimi.</title>
        <authorList>
            <person name="Ramsey A.R."/>
        </authorList>
    </citation>
    <scope>NUCLEOTIDE SEQUENCE [LARGE SCALE GENOMIC DNA]</scope>
    <source>
        <strain evidence="2 3">SB</strain>
    </source>
</reference>